<evidence type="ECO:0000256" key="1">
    <source>
        <dbReference type="PROSITE-ProRule" id="PRU00325"/>
    </source>
</evidence>
<organism evidence="3 4">
    <name type="scientific">Heliocybe sulcata</name>
    <dbReference type="NCBI Taxonomy" id="5364"/>
    <lineage>
        <taxon>Eukaryota</taxon>
        <taxon>Fungi</taxon>
        <taxon>Dikarya</taxon>
        <taxon>Basidiomycota</taxon>
        <taxon>Agaricomycotina</taxon>
        <taxon>Agaricomycetes</taxon>
        <taxon>Gloeophyllales</taxon>
        <taxon>Gloeophyllaceae</taxon>
        <taxon>Heliocybe</taxon>
    </lineage>
</organism>
<dbReference type="PANTHER" id="PTHR28498">
    <property type="entry name" value="ZINC FINGER SWIM DOMAIN-CONTAINING PROTEIN 7"/>
    <property type="match status" value="1"/>
</dbReference>
<dbReference type="InterPro" id="IPR007527">
    <property type="entry name" value="Znf_SWIM"/>
</dbReference>
<accession>A0A5C3NJ20</accession>
<evidence type="ECO:0000259" key="2">
    <source>
        <dbReference type="PROSITE" id="PS50966"/>
    </source>
</evidence>
<keyword evidence="1" id="KW-0479">Metal-binding</keyword>
<dbReference type="GO" id="GO:0008270">
    <property type="term" value="F:zinc ion binding"/>
    <property type="evidence" value="ECO:0007669"/>
    <property type="project" value="UniProtKB-KW"/>
</dbReference>
<keyword evidence="4" id="KW-1185">Reference proteome</keyword>
<dbReference type="GO" id="GO:0097196">
    <property type="term" value="C:Shu complex"/>
    <property type="evidence" value="ECO:0007669"/>
    <property type="project" value="TreeGrafter"/>
</dbReference>
<dbReference type="PANTHER" id="PTHR28498:SF1">
    <property type="entry name" value="ZINC FINGER SWIM DOMAIN-CONTAINING PROTEIN 7"/>
    <property type="match status" value="1"/>
</dbReference>
<gene>
    <name evidence="3" type="ORF">OE88DRAFT_1676855</name>
</gene>
<evidence type="ECO:0000313" key="3">
    <source>
        <dbReference type="EMBL" id="TFK53601.1"/>
    </source>
</evidence>
<evidence type="ECO:0000313" key="4">
    <source>
        <dbReference type="Proteomes" id="UP000305948"/>
    </source>
</evidence>
<dbReference type="AlphaFoldDB" id="A0A5C3NJ20"/>
<keyword evidence="1" id="KW-0863">Zinc-finger</keyword>
<reference evidence="3 4" key="1">
    <citation type="journal article" date="2019" name="Nat. Ecol. Evol.">
        <title>Megaphylogeny resolves global patterns of mushroom evolution.</title>
        <authorList>
            <person name="Varga T."/>
            <person name="Krizsan K."/>
            <person name="Foldi C."/>
            <person name="Dima B."/>
            <person name="Sanchez-Garcia M."/>
            <person name="Sanchez-Ramirez S."/>
            <person name="Szollosi G.J."/>
            <person name="Szarkandi J.G."/>
            <person name="Papp V."/>
            <person name="Albert L."/>
            <person name="Andreopoulos W."/>
            <person name="Angelini C."/>
            <person name="Antonin V."/>
            <person name="Barry K.W."/>
            <person name="Bougher N.L."/>
            <person name="Buchanan P."/>
            <person name="Buyck B."/>
            <person name="Bense V."/>
            <person name="Catcheside P."/>
            <person name="Chovatia M."/>
            <person name="Cooper J."/>
            <person name="Damon W."/>
            <person name="Desjardin D."/>
            <person name="Finy P."/>
            <person name="Geml J."/>
            <person name="Haridas S."/>
            <person name="Hughes K."/>
            <person name="Justo A."/>
            <person name="Karasinski D."/>
            <person name="Kautmanova I."/>
            <person name="Kiss B."/>
            <person name="Kocsube S."/>
            <person name="Kotiranta H."/>
            <person name="LaButti K.M."/>
            <person name="Lechner B.E."/>
            <person name="Liimatainen K."/>
            <person name="Lipzen A."/>
            <person name="Lukacs Z."/>
            <person name="Mihaltcheva S."/>
            <person name="Morgado L.N."/>
            <person name="Niskanen T."/>
            <person name="Noordeloos M.E."/>
            <person name="Ohm R.A."/>
            <person name="Ortiz-Santana B."/>
            <person name="Ovrebo C."/>
            <person name="Racz N."/>
            <person name="Riley R."/>
            <person name="Savchenko A."/>
            <person name="Shiryaev A."/>
            <person name="Soop K."/>
            <person name="Spirin V."/>
            <person name="Szebenyi C."/>
            <person name="Tomsovsky M."/>
            <person name="Tulloss R.E."/>
            <person name="Uehling J."/>
            <person name="Grigoriev I.V."/>
            <person name="Vagvolgyi C."/>
            <person name="Papp T."/>
            <person name="Martin F.M."/>
            <person name="Miettinen O."/>
            <person name="Hibbett D.S."/>
            <person name="Nagy L.G."/>
        </authorList>
    </citation>
    <scope>NUCLEOTIDE SEQUENCE [LARGE SCALE GENOMIC DNA]</scope>
    <source>
        <strain evidence="3 4">OMC1185</strain>
    </source>
</reference>
<dbReference type="Pfam" id="PF04434">
    <property type="entry name" value="SWIM"/>
    <property type="match status" value="1"/>
</dbReference>
<dbReference type="GO" id="GO:0000724">
    <property type="term" value="P:double-strand break repair via homologous recombination"/>
    <property type="evidence" value="ECO:0007669"/>
    <property type="project" value="TreeGrafter"/>
</dbReference>
<feature type="domain" description="SWIM-type" evidence="2">
    <location>
        <begin position="81"/>
        <end position="125"/>
    </location>
</feature>
<dbReference type="EMBL" id="ML213507">
    <property type="protein sequence ID" value="TFK53601.1"/>
    <property type="molecule type" value="Genomic_DNA"/>
</dbReference>
<proteinExistence type="predicted"/>
<dbReference type="Proteomes" id="UP000305948">
    <property type="component" value="Unassembled WGS sequence"/>
</dbReference>
<keyword evidence="1" id="KW-0862">Zinc</keyword>
<dbReference type="OrthoDB" id="337581at2759"/>
<dbReference type="PROSITE" id="PS50966">
    <property type="entry name" value="ZF_SWIM"/>
    <property type="match status" value="1"/>
</dbReference>
<protein>
    <recommendedName>
        <fullName evidence="2">SWIM-type domain-containing protein</fullName>
    </recommendedName>
</protein>
<name>A0A5C3NJ20_9AGAM</name>
<sequence>MNGNILPPELIQVFQAVINAVERDSTSFEDLLTKLKFFFPDNLILSALDLVDRDNVIKYTTPWGATRFQVLGSTSGSSYCVFPTLPSNTTTVSTYCSCPAFAYSVLKSDSQLMCKHVLAAHLAPCLGKCIERSLTLDDLASLITSQYS</sequence>